<proteinExistence type="predicted"/>
<dbReference type="EMBL" id="JBJUIK010000014">
    <property type="protein sequence ID" value="KAL3504736.1"/>
    <property type="molecule type" value="Genomic_DNA"/>
</dbReference>
<evidence type="ECO:0000313" key="5">
    <source>
        <dbReference type="EMBL" id="KAL3504736.1"/>
    </source>
</evidence>
<feature type="region of interest" description="Disordered" evidence="3">
    <location>
        <begin position="93"/>
        <end position="112"/>
    </location>
</feature>
<sequence>MVSFHTPPPPTRRQIVPELEKLFKKRKLNDDDQSADQPQKIPDHQKPVKGQIMMKSTPDTELHLETPIPLEWQRCLDIKSGQIYFYNTRTNKRMLSDPRSSPEPPPQVTASHGHMSLDLELNLPCGSSRKNQVADIFTKYNSGSTSNSSNDQQPFINSAAIINKNNKNMGLTRSPSWLTFEGEEEMVAAACKKCHMLVMMCKSSPSCPNCKFMHPPEQSTPNLFERSLSLLC</sequence>
<dbReference type="PANTHER" id="PTHR14791">
    <property type="entry name" value="BOMB/KIRA PROTEINS"/>
    <property type="match status" value="1"/>
</dbReference>
<evidence type="ECO:0000313" key="6">
    <source>
        <dbReference type="Proteomes" id="UP001630127"/>
    </source>
</evidence>
<dbReference type="PROSITE" id="PS50020">
    <property type="entry name" value="WW_DOMAIN_2"/>
    <property type="match status" value="1"/>
</dbReference>
<evidence type="ECO:0000259" key="4">
    <source>
        <dbReference type="PROSITE" id="PS50020"/>
    </source>
</evidence>
<dbReference type="GO" id="GO:0005737">
    <property type="term" value="C:cytoplasm"/>
    <property type="evidence" value="ECO:0007669"/>
    <property type="project" value="UniProtKB-SubCell"/>
</dbReference>
<feature type="region of interest" description="Disordered" evidence="3">
    <location>
        <begin position="23"/>
        <end position="50"/>
    </location>
</feature>
<dbReference type="AlphaFoldDB" id="A0ABD2YCN1"/>
<feature type="domain" description="WW" evidence="4">
    <location>
        <begin position="66"/>
        <end position="100"/>
    </location>
</feature>
<organism evidence="5 6">
    <name type="scientific">Cinchona calisaya</name>
    <dbReference type="NCBI Taxonomy" id="153742"/>
    <lineage>
        <taxon>Eukaryota</taxon>
        <taxon>Viridiplantae</taxon>
        <taxon>Streptophyta</taxon>
        <taxon>Embryophyta</taxon>
        <taxon>Tracheophyta</taxon>
        <taxon>Spermatophyta</taxon>
        <taxon>Magnoliopsida</taxon>
        <taxon>eudicotyledons</taxon>
        <taxon>Gunneridae</taxon>
        <taxon>Pentapetalae</taxon>
        <taxon>asterids</taxon>
        <taxon>lamiids</taxon>
        <taxon>Gentianales</taxon>
        <taxon>Rubiaceae</taxon>
        <taxon>Cinchonoideae</taxon>
        <taxon>Cinchoneae</taxon>
        <taxon>Cinchona</taxon>
    </lineage>
</organism>
<keyword evidence="2" id="KW-0963">Cytoplasm</keyword>
<reference evidence="5 6" key="1">
    <citation type="submission" date="2024-11" db="EMBL/GenBank/DDBJ databases">
        <title>A near-complete genome assembly of Cinchona calisaya.</title>
        <authorList>
            <person name="Lian D.C."/>
            <person name="Zhao X.W."/>
            <person name="Wei L."/>
        </authorList>
    </citation>
    <scope>NUCLEOTIDE SEQUENCE [LARGE SCALE GENOMIC DNA]</scope>
    <source>
        <tissue evidence="5">Nenye</tissue>
    </source>
</reference>
<dbReference type="InterPro" id="IPR001202">
    <property type="entry name" value="WW_dom"/>
</dbReference>
<dbReference type="PANTHER" id="PTHR14791:SF42">
    <property type="entry name" value="F16L1.2 PROTEIN"/>
    <property type="match status" value="1"/>
</dbReference>
<gene>
    <name evidence="5" type="ORF">ACH5RR_034577</name>
</gene>
<comment type="caution">
    <text evidence="5">The sequence shown here is derived from an EMBL/GenBank/DDBJ whole genome shotgun (WGS) entry which is preliminary data.</text>
</comment>
<protein>
    <recommendedName>
        <fullName evidence="4">WW domain-containing protein</fullName>
    </recommendedName>
</protein>
<evidence type="ECO:0000256" key="1">
    <source>
        <dbReference type="ARBA" id="ARBA00004496"/>
    </source>
</evidence>
<dbReference type="InterPro" id="IPR051105">
    <property type="entry name" value="WWC/KIBRA_Hippo_Reg"/>
</dbReference>
<dbReference type="SUPFAM" id="SSF51045">
    <property type="entry name" value="WW domain"/>
    <property type="match status" value="1"/>
</dbReference>
<dbReference type="InterPro" id="IPR036020">
    <property type="entry name" value="WW_dom_sf"/>
</dbReference>
<name>A0ABD2YCN1_9GENT</name>
<evidence type="ECO:0000256" key="2">
    <source>
        <dbReference type="ARBA" id="ARBA00022490"/>
    </source>
</evidence>
<keyword evidence="6" id="KW-1185">Reference proteome</keyword>
<dbReference type="Gene3D" id="2.20.70.10">
    <property type="match status" value="1"/>
</dbReference>
<accession>A0ABD2YCN1</accession>
<comment type="subcellular location">
    <subcellularLocation>
        <location evidence="1">Cytoplasm</location>
    </subcellularLocation>
</comment>
<dbReference type="Proteomes" id="UP001630127">
    <property type="component" value="Unassembled WGS sequence"/>
</dbReference>
<evidence type="ECO:0000256" key="3">
    <source>
        <dbReference type="SAM" id="MobiDB-lite"/>
    </source>
</evidence>